<keyword evidence="1" id="KW-0378">Hydrolase</keyword>
<dbReference type="SUPFAM" id="SSF52151">
    <property type="entry name" value="FabD/lysophospholipase-like"/>
    <property type="match status" value="1"/>
</dbReference>
<dbReference type="Proteomes" id="UP000829829">
    <property type="component" value="Chromosome 1"/>
</dbReference>
<dbReference type="PANTHER" id="PTHR24185:SF1">
    <property type="entry name" value="CALCIUM-INDEPENDENT PHOSPHOLIPASE A2-GAMMA"/>
    <property type="match status" value="1"/>
</dbReference>
<sequence>MQQLLTEKFRILSLDGGGSKGVYSLGVLLEIEKQFGRPLHEAFDLIYGTSTGSIIASLIALGKSINEIQRLYFELIPKIMKHRRAKKRSEELRKESKGIFSTLKFDSFKTDIGIVATHIDYAKPMIFKSDILQAHGRKASFESGFGSTISEAVLASCAAYPFFKKVKVETTNQGNPILMDGGFVANNPTLFAIADALNGYKIPPEKINVISIGVGEYPEPSKGFFWNKILNSMPFWLARKTLTCNTNTNEIIRRILFPHIKCIRINKSFPAHKVYTHQ</sequence>
<dbReference type="GO" id="GO:0006631">
    <property type="term" value="P:fatty acid metabolic process"/>
    <property type="evidence" value="ECO:0007669"/>
    <property type="project" value="TreeGrafter"/>
</dbReference>
<dbReference type="GO" id="GO:0016020">
    <property type="term" value="C:membrane"/>
    <property type="evidence" value="ECO:0007669"/>
    <property type="project" value="TreeGrafter"/>
</dbReference>
<evidence type="ECO:0000256" key="1">
    <source>
        <dbReference type="PROSITE-ProRule" id="PRU01161"/>
    </source>
</evidence>
<feature type="active site" description="Nucleophile" evidence="1">
    <location>
        <position position="50"/>
    </location>
</feature>
<dbReference type="InterPro" id="IPR002641">
    <property type="entry name" value="PNPLA_dom"/>
</dbReference>
<keyword evidence="1" id="KW-0442">Lipid degradation</keyword>
<accession>A0A9Q8RKU1</accession>
<dbReference type="CDD" id="cd07199">
    <property type="entry name" value="Pat17_PNPLA8_PNPLA9_like"/>
    <property type="match status" value="1"/>
</dbReference>
<proteinExistence type="predicted"/>
<evidence type="ECO:0000313" key="3">
    <source>
        <dbReference type="Proteomes" id="UP000829829"/>
    </source>
</evidence>
<dbReference type="RefSeq" id="WP_141598588.1">
    <property type="nucleotide sequence ID" value="NZ_CP091953.1"/>
</dbReference>
<dbReference type="PANTHER" id="PTHR24185">
    <property type="entry name" value="CALCIUM-INDEPENDENT PHOSPHOLIPASE A2-GAMMA"/>
    <property type="match status" value="1"/>
</dbReference>
<feature type="short sequence motif" description="DGA/G" evidence="1">
    <location>
        <begin position="180"/>
        <end position="182"/>
    </location>
</feature>
<feature type="short sequence motif" description="GXGXXG" evidence="1">
    <location>
        <begin position="16"/>
        <end position="21"/>
    </location>
</feature>
<name>A0A9Q8RKU1_9LEPT</name>
<feature type="active site" description="Proton acceptor" evidence="1">
    <location>
        <position position="180"/>
    </location>
</feature>
<dbReference type="AlphaFoldDB" id="A0A9Q8RKU1"/>
<feature type="short sequence motif" description="GXSXG" evidence="1">
    <location>
        <begin position="48"/>
        <end position="52"/>
    </location>
</feature>
<organism evidence="2 3">
    <name type="scientific">Leptospira noguchii</name>
    <dbReference type="NCBI Taxonomy" id="28182"/>
    <lineage>
        <taxon>Bacteria</taxon>
        <taxon>Pseudomonadati</taxon>
        <taxon>Spirochaetota</taxon>
        <taxon>Spirochaetia</taxon>
        <taxon>Leptospirales</taxon>
        <taxon>Leptospiraceae</taxon>
        <taxon>Leptospira</taxon>
    </lineage>
</organism>
<dbReference type="EMBL" id="CP091957">
    <property type="protein sequence ID" value="UOG57199.1"/>
    <property type="molecule type" value="Genomic_DNA"/>
</dbReference>
<dbReference type="GO" id="GO:0004620">
    <property type="term" value="F:phospholipase activity"/>
    <property type="evidence" value="ECO:0007669"/>
    <property type="project" value="TreeGrafter"/>
</dbReference>
<keyword evidence="1" id="KW-0443">Lipid metabolism</keyword>
<dbReference type="GO" id="GO:0016042">
    <property type="term" value="P:lipid catabolic process"/>
    <property type="evidence" value="ECO:0007669"/>
    <property type="project" value="UniProtKB-UniRule"/>
</dbReference>
<dbReference type="PROSITE" id="PS51635">
    <property type="entry name" value="PNPLA"/>
    <property type="match status" value="1"/>
</dbReference>
<dbReference type="Pfam" id="PF01734">
    <property type="entry name" value="Patatin"/>
    <property type="match status" value="1"/>
</dbReference>
<reference evidence="2" key="1">
    <citation type="submission" date="2022-02" db="EMBL/GenBank/DDBJ databases">
        <title>The genetically variable rfb locus in Leptospira is a mobile cassette and a molecular signature of serovar identity.</title>
        <authorList>
            <person name="Nieves C."/>
            <person name="Vincent A.T."/>
            <person name="Zarantonelli L."/>
            <person name="Picardeau M."/>
            <person name="Veyrier F.J."/>
            <person name="Buschiazzo A."/>
        </authorList>
    </citation>
    <scope>NUCLEOTIDE SEQUENCE</scope>
    <source>
        <strain evidence="2">IP1512017</strain>
    </source>
</reference>
<evidence type="ECO:0000313" key="2">
    <source>
        <dbReference type="EMBL" id="UOG57199.1"/>
    </source>
</evidence>
<dbReference type="InterPro" id="IPR016035">
    <property type="entry name" value="Acyl_Trfase/lysoPLipase"/>
</dbReference>
<protein>
    <submittedName>
        <fullName evidence="2">Patatin-like phospholipase family protein</fullName>
    </submittedName>
</protein>
<gene>
    <name evidence="2" type="ORF">MAL03_03165</name>
</gene>
<dbReference type="Gene3D" id="3.40.1090.10">
    <property type="entry name" value="Cytosolic phospholipase A2 catalytic domain"/>
    <property type="match status" value="1"/>
</dbReference>